<evidence type="ECO:0000256" key="5">
    <source>
        <dbReference type="SAM" id="MobiDB-lite"/>
    </source>
</evidence>
<dbReference type="AlphaFoldDB" id="A0A834SU85"/>
<dbReference type="Proteomes" id="UP000634136">
    <property type="component" value="Unassembled WGS sequence"/>
</dbReference>
<accession>A0A834SU85</accession>
<evidence type="ECO:0000256" key="3">
    <source>
        <dbReference type="ARBA" id="ARBA00022833"/>
    </source>
</evidence>
<feature type="compositionally biased region" description="Polar residues" evidence="5">
    <location>
        <begin position="183"/>
        <end position="200"/>
    </location>
</feature>
<evidence type="ECO:0000313" key="8">
    <source>
        <dbReference type="Proteomes" id="UP000634136"/>
    </source>
</evidence>
<feature type="compositionally biased region" description="Basic and acidic residues" evidence="5">
    <location>
        <begin position="398"/>
        <end position="411"/>
    </location>
</feature>
<feature type="compositionally biased region" description="Basic residues" evidence="5">
    <location>
        <begin position="412"/>
        <end position="427"/>
    </location>
</feature>
<dbReference type="SMART" id="SM00336">
    <property type="entry name" value="BBOX"/>
    <property type="match status" value="2"/>
</dbReference>
<evidence type="ECO:0000256" key="2">
    <source>
        <dbReference type="ARBA" id="ARBA00022771"/>
    </source>
</evidence>
<dbReference type="InterPro" id="IPR049808">
    <property type="entry name" value="CONSTANS-like_Bbox1"/>
</dbReference>
<dbReference type="CDD" id="cd19821">
    <property type="entry name" value="Bbox1_BBX-like"/>
    <property type="match status" value="1"/>
</dbReference>
<evidence type="ECO:0000256" key="4">
    <source>
        <dbReference type="PROSITE-ProRule" id="PRU00024"/>
    </source>
</evidence>
<keyword evidence="3" id="KW-0862">Zinc</keyword>
<dbReference type="EMBL" id="JAAIUW010000011">
    <property type="protein sequence ID" value="KAF7808830.1"/>
    <property type="molecule type" value="Genomic_DNA"/>
</dbReference>
<keyword evidence="2 4" id="KW-0863">Zinc-finger</keyword>
<keyword evidence="1" id="KW-0479">Metal-binding</keyword>
<reference evidence="7" key="1">
    <citation type="submission" date="2020-09" db="EMBL/GenBank/DDBJ databases">
        <title>Genome-Enabled Discovery of Anthraquinone Biosynthesis in Senna tora.</title>
        <authorList>
            <person name="Kang S.-H."/>
            <person name="Pandey R.P."/>
            <person name="Lee C.-M."/>
            <person name="Sim J.-S."/>
            <person name="Jeong J.-T."/>
            <person name="Choi B.-S."/>
            <person name="Jung M."/>
            <person name="Ginzburg D."/>
            <person name="Zhao K."/>
            <person name="Won S.Y."/>
            <person name="Oh T.-J."/>
            <person name="Yu Y."/>
            <person name="Kim N.-H."/>
            <person name="Lee O.R."/>
            <person name="Lee T.-H."/>
            <person name="Bashyal P."/>
            <person name="Kim T.-S."/>
            <person name="Lee W.-H."/>
            <person name="Kawkins C."/>
            <person name="Kim C.-K."/>
            <person name="Kim J.S."/>
            <person name="Ahn B.O."/>
            <person name="Rhee S.Y."/>
            <person name="Sohng J.K."/>
        </authorList>
    </citation>
    <scope>NUCLEOTIDE SEQUENCE</scope>
    <source>
        <tissue evidence="7">Leaf</tissue>
    </source>
</reference>
<keyword evidence="8" id="KW-1185">Reference proteome</keyword>
<dbReference type="OrthoDB" id="1588981at2759"/>
<evidence type="ECO:0000259" key="6">
    <source>
        <dbReference type="PROSITE" id="PS50119"/>
    </source>
</evidence>
<organism evidence="7 8">
    <name type="scientific">Senna tora</name>
    <dbReference type="NCBI Taxonomy" id="362788"/>
    <lineage>
        <taxon>Eukaryota</taxon>
        <taxon>Viridiplantae</taxon>
        <taxon>Streptophyta</taxon>
        <taxon>Embryophyta</taxon>
        <taxon>Tracheophyta</taxon>
        <taxon>Spermatophyta</taxon>
        <taxon>Magnoliopsida</taxon>
        <taxon>eudicotyledons</taxon>
        <taxon>Gunneridae</taxon>
        <taxon>Pentapetalae</taxon>
        <taxon>rosids</taxon>
        <taxon>fabids</taxon>
        <taxon>Fabales</taxon>
        <taxon>Fabaceae</taxon>
        <taxon>Caesalpinioideae</taxon>
        <taxon>Cassia clade</taxon>
        <taxon>Senna</taxon>
    </lineage>
</organism>
<dbReference type="InterPro" id="IPR000315">
    <property type="entry name" value="Znf_B-box"/>
</dbReference>
<dbReference type="PANTHER" id="PTHR31717:SF45">
    <property type="entry name" value="ZINC FINGER PROTEIN CONSTANS-LIKE 14-RELATED"/>
    <property type="match status" value="1"/>
</dbReference>
<gene>
    <name evidence="7" type="ORF">G2W53_035573</name>
</gene>
<feature type="region of interest" description="Disordered" evidence="5">
    <location>
        <begin position="346"/>
        <end position="372"/>
    </location>
</feature>
<dbReference type="GO" id="GO:0008270">
    <property type="term" value="F:zinc ion binding"/>
    <property type="evidence" value="ECO:0007669"/>
    <property type="project" value="UniProtKB-KW"/>
</dbReference>
<dbReference type="PANTHER" id="PTHR31717">
    <property type="entry name" value="ZINC FINGER PROTEIN CONSTANS-LIKE 10"/>
    <property type="match status" value="1"/>
</dbReference>
<feature type="compositionally biased region" description="Low complexity" evidence="5">
    <location>
        <begin position="351"/>
        <end position="360"/>
    </location>
</feature>
<feature type="region of interest" description="Disordered" evidence="5">
    <location>
        <begin position="181"/>
        <end position="201"/>
    </location>
</feature>
<proteinExistence type="predicted"/>
<feature type="domain" description="B box-type" evidence="6">
    <location>
        <begin position="43"/>
        <end position="87"/>
    </location>
</feature>
<evidence type="ECO:0000256" key="1">
    <source>
        <dbReference type="ARBA" id="ARBA00022723"/>
    </source>
</evidence>
<feature type="domain" description="B box-type" evidence="6">
    <location>
        <begin position="1"/>
        <end position="47"/>
    </location>
</feature>
<feature type="region of interest" description="Disordered" evidence="5">
    <location>
        <begin position="398"/>
        <end position="436"/>
    </location>
</feature>
<name>A0A834SU85_9FABA</name>
<protein>
    <submittedName>
        <fullName evidence="7">Putative zinc finger protein</fullName>
    </submittedName>
</protein>
<sequence length="436" mass="48896">MERVCEFCSSLRPIVYCKSDEAYLCLSCDAKVHLANSLSGRHLRTLLCNLCRHHHAYVQCLDHQILICRGCDQKLHDLSMKHQKRAIRSYIGCPSAKDFAALWGFEFNDIEKNAHSDMFASISYGSADLNQTGGTSIVSGAKFEGGSSSQQGQKLYKDQERQIILQQIIDLKRLQVGEESNHSLKINGSQETDISSSAYHTQKKYDDKWDQQAQNPQEEITTNVHEKDSPISELKHESLSSTFSQLDNLPSSPIIDSEFFWTCKSPLQSSQLWCHNIQDLGICEELIGEDDFNIPDVDLTFQNYEELFGGDQDPIRGILGDNYVSCSSIEKDISLDKSDIYNESTIEDSSEAASMSISQSAHEDKDTDATNAEIKGNSSNLLELEVANLETGGNVTVKYKEKKSQLREKQARHQSKKGGANVRKRVKGQISKAESY</sequence>
<comment type="caution">
    <text evidence="7">The sequence shown here is derived from an EMBL/GenBank/DDBJ whole genome shotgun (WGS) entry which is preliminary data.</text>
</comment>
<evidence type="ECO:0000313" key="7">
    <source>
        <dbReference type="EMBL" id="KAF7808830.1"/>
    </source>
</evidence>
<dbReference type="PROSITE" id="PS50119">
    <property type="entry name" value="ZF_BBOX"/>
    <property type="match status" value="2"/>
</dbReference>